<dbReference type="Proteomes" id="UP000031914">
    <property type="component" value="Chromosome"/>
</dbReference>
<proteinExistence type="predicted"/>
<evidence type="ECO:0000256" key="5">
    <source>
        <dbReference type="ARBA" id="ARBA00022747"/>
    </source>
</evidence>
<evidence type="ECO:0000256" key="2">
    <source>
        <dbReference type="ARBA" id="ARBA00022603"/>
    </source>
</evidence>
<sequence>MRVIDFFCGCGGASKGFELAGFNVALGIDFDENTASSYRANFPNTKFIQDDIRNVRVKGVAKMVPDWKSSEFVSCACAPCQPFSSTHYLSLKADTVVGGLTFTRSFFYHQLESLINVTDKLRSSALTCSLKSAFKHTFVFFFD</sequence>
<protein>
    <recommendedName>
        <fullName evidence="1">DNA (cytosine-5-)-methyltransferase</fullName>
        <ecNumber evidence="1">2.1.1.37</ecNumber>
    </recommendedName>
</protein>
<keyword evidence="8" id="KW-1185">Reference proteome</keyword>
<evidence type="ECO:0000256" key="6">
    <source>
        <dbReference type="ARBA" id="ARBA00047422"/>
    </source>
</evidence>
<keyword evidence="4" id="KW-0949">S-adenosyl-L-methionine</keyword>
<dbReference type="GO" id="GO:0032259">
    <property type="term" value="P:methylation"/>
    <property type="evidence" value="ECO:0007669"/>
    <property type="project" value="UniProtKB-KW"/>
</dbReference>
<name>A0ABM5SCG3_YERRO</name>
<dbReference type="PANTHER" id="PTHR10629:SF52">
    <property type="entry name" value="DNA (CYTOSINE-5)-METHYLTRANSFERASE 1"/>
    <property type="match status" value="1"/>
</dbReference>
<dbReference type="SUPFAM" id="SSF53335">
    <property type="entry name" value="S-adenosyl-L-methionine-dependent methyltransferases"/>
    <property type="match status" value="1"/>
</dbReference>
<dbReference type="PANTHER" id="PTHR10629">
    <property type="entry name" value="CYTOSINE-SPECIFIC METHYLTRANSFERASE"/>
    <property type="match status" value="1"/>
</dbReference>
<dbReference type="EC" id="2.1.1.37" evidence="1"/>
<evidence type="ECO:0000256" key="4">
    <source>
        <dbReference type="ARBA" id="ARBA00022691"/>
    </source>
</evidence>
<evidence type="ECO:0000256" key="1">
    <source>
        <dbReference type="ARBA" id="ARBA00011975"/>
    </source>
</evidence>
<gene>
    <name evidence="7" type="ORF">CH64_1842</name>
</gene>
<dbReference type="InterPro" id="IPR050390">
    <property type="entry name" value="C5-Methyltransferase"/>
</dbReference>
<dbReference type="Gene3D" id="3.40.50.150">
    <property type="entry name" value="Vaccinia Virus protein VP39"/>
    <property type="match status" value="1"/>
</dbReference>
<evidence type="ECO:0000256" key="3">
    <source>
        <dbReference type="ARBA" id="ARBA00022679"/>
    </source>
</evidence>
<organism evidence="7 8">
    <name type="scientific">Yersinia rohdei</name>
    <dbReference type="NCBI Taxonomy" id="29485"/>
    <lineage>
        <taxon>Bacteria</taxon>
        <taxon>Pseudomonadati</taxon>
        <taxon>Pseudomonadota</taxon>
        <taxon>Gammaproteobacteria</taxon>
        <taxon>Enterobacterales</taxon>
        <taxon>Yersiniaceae</taxon>
        <taxon>Yersinia</taxon>
    </lineage>
</organism>
<reference evidence="7 8" key="1">
    <citation type="journal article" date="2015" name="Genome Announc.">
        <title>Thirty-Two Complete Genome Assemblies of Nine Yersinia Species, Including Y. pestis, Y. pseudotuberculosis, and Y. enterocolitica.</title>
        <authorList>
            <person name="Johnson S.L."/>
            <person name="Daligault H.E."/>
            <person name="Davenport K.W."/>
            <person name="Jaissle J."/>
            <person name="Frey K.G."/>
            <person name="Ladner J.T."/>
            <person name="Broomall S.M."/>
            <person name="Bishop-Lilly K.A."/>
            <person name="Bruce D.C."/>
            <person name="Coyne S.R."/>
            <person name="Gibbons H.S."/>
            <person name="Lo C.C."/>
            <person name="Munk A.C."/>
            <person name="Rosenzweig C.N."/>
            <person name="Koroleva G.I."/>
            <person name="Palacios G.F."/>
            <person name="Redden C.L."/>
            <person name="Xu Y."/>
            <person name="Minogue T.D."/>
            <person name="Chain P.S."/>
        </authorList>
    </citation>
    <scope>NUCLEOTIDE SEQUENCE [LARGE SCALE GENOMIC DNA]</scope>
    <source>
        <strain evidence="7 8">YRA</strain>
    </source>
</reference>
<evidence type="ECO:0000313" key="8">
    <source>
        <dbReference type="Proteomes" id="UP000031914"/>
    </source>
</evidence>
<dbReference type="InterPro" id="IPR029063">
    <property type="entry name" value="SAM-dependent_MTases_sf"/>
</dbReference>
<keyword evidence="5" id="KW-0680">Restriction system</keyword>
<dbReference type="EMBL" id="CP009787">
    <property type="protein sequence ID" value="AJJ10935.1"/>
    <property type="molecule type" value="Genomic_DNA"/>
</dbReference>
<dbReference type="InterPro" id="IPR001525">
    <property type="entry name" value="C5_MeTfrase"/>
</dbReference>
<dbReference type="Pfam" id="PF00145">
    <property type="entry name" value="DNA_methylase"/>
    <property type="match status" value="1"/>
</dbReference>
<accession>A0ABM5SCG3</accession>
<evidence type="ECO:0000313" key="7">
    <source>
        <dbReference type="EMBL" id="AJJ10935.1"/>
    </source>
</evidence>
<keyword evidence="3" id="KW-0808">Transferase</keyword>
<keyword evidence="2 7" id="KW-0489">Methyltransferase</keyword>
<comment type="catalytic activity">
    <reaction evidence="6">
        <text>a 2'-deoxycytidine in DNA + S-adenosyl-L-methionine = a 5-methyl-2'-deoxycytidine in DNA + S-adenosyl-L-homocysteine + H(+)</text>
        <dbReference type="Rhea" id="RHEA:13681"/>
        <dbReference type="Rhea" id="RHEA-COMP:11369"/>
        <dbReference type="Rhea" id="RHEA-COMP:11370"/>
        <dbReference type="ChEBI" id="CHEBI:15378"/>
        <dbReference type="ChEBI" id="CHEBI:57856"/>
        <dbReference type="ChEBI" id="CHEBI:59789"/>
        <dbReference type="ChEBI" id="CHEBI:85452"/>
        <dbReference type="ChEBI" id="CHEBI:85454"/>
        <dbReference type="EC" id="2.1.1.37"/>
    </reaction>
</comment>
<dbReference type="GO" id="GO:0008168">
    <property type="term" value="F:methyltransferase activity"/>
    <property type="evidence" value="ECO:0007669"/>
    <property type="project" value="UniProtKB-KW"/>
</dbReference>